<protein>
    <submittedName>
        <fullName evidence="2">Uncharacterized protein</fullName>
    </submittedName>
</protein>
<dbReference type="EMBL" id="LUTY01002116">
    <property type="protein sequence ID" value="OAD20781.1"/>
    <property type="molecule type" value="Genomic_DNA"/>
</dbReference>
<proteinExistence type="predicted"/>
<comment type="caution">
    <text evidence="2">The sequence shown here is derived from an EMBL/GenBank/DDBJ whole genome shotgun (WGS) entry which is preliminary data.</text>
</comment>
<evidence type="ECO:0000256" key="1">
    <source>
        <dbReference type="SAM" id="Phobius"/>
    </source>
</evidence>
<keyword evidence="1" id="KW-0472">Membrane</keyword>
<dbReference type="Proteomes" id="UP000076962">
    <property type="component" value="Unassembled WGS sequence"/>
</dbReference>
<keyword evidence="3" id="KW-1185">Reference proteome</keyword>
<dbReference type="AlphaFoldDB" id="A0A176RYB7"/>
<keyword evidence="1" id="KW-0812">Transmembrane</keyword>
<keyword evidence="1" id="KW-1133">Transmembrane helix</keyword>
<accession>A0A176RYB7</accession>
<name>A0A176RYB7_9GAMM</name>
<evidence type="ECO:0000313" key="2">
    <source>
        <dbReference type="EMBL" id="OAD20781.1"/>
    </source>
</evidence>
<evidence type="ECO:0000313" key="3">
    <source>
        <dbReference type="Proteomes" id="UP000076962"/>
    </source>
</evidence>
<organism evidence="2 3">
    <name type="scientific">Candidatus Thiomargarita nelsonii</name>
    <dbReference type="NCBI Taxonomy" id="1003181"/>
    <lineage>
        <taxon>Bacteria</taxon>
        <taxon>Pseudomonadati</taxon>
        <taxon>Pseudomonadota</taxon>
        <taxon>Gammaproteobacteria</taxon>
        <taxon>Thiotrichales</taxon>
        <taxon>Thiotrichaceae</taxon>
        <taxon>Thiomargarita</taxon>
    </lineage>
</organism>
<feature type="transmembrane region" description="Helical" evidence="1">
    <location>
        <begin position="21"/>
        <end position="38"/>
    </location>
</feature>
<reference evidence="2 3" key="1">
    <citation type="submission" date="2016-05" db="EMBL/GenBank/DDBJ databases">
        <title>Single-cell genome of chain-forming Candidatus Thiomargarita nelsonii and comparison to other large sulfur-oxidizing bacteria.</title>
        <authorList>
            <person name="Winkel M."/>
            <person name="Salman V."/>
            <person name="Woyke T."/>
            <person name="Schulz-Vogt H."/>
            <person name="Richter M."/>
            <person name="Flood B."/>
            <person name="Bailey J."/>
            <person name="Amann R."/>
            <person name="Mussmann M."/>
        </authorList>
    </citation>
    <scope>NUCLEOTIDE SEQUENCE [LARGE SCALE GENOMIC DNA]</scope>
    <source>
        <strain evidence="2 3">THI036</strain>
    </source>
</reference>
<sequence>MILIVRLSLVISSQLAQPRKNFLCQIFEFFFLLITWIARSICVHKNSCQEAFYFELFF</sequence>
<gene>
    <name evidence="2" type="ORF">THIOM_003495</name>
</gene>